<dbReference type="InterPro" id="IPR002654">
    <property type="entry name" value="Glyco_trans_25"/>
</dbReference>
<sequence>MIKTFIIHVSKGYEERRKHIDSHLPSRGINEYEYMLRGDIDDLSDAVRHEFFGSKLSLAEKSCFYKHYLVMKEAVEQNIEQVLVLEDDALLVGSFTQDFSLILSELEGKSNYFANIEEASNSVPLSVRKSNQYLYPCKVNKLCGGYVFDLVFAKKMVEYIESQQIDSPIDGLIGDKIDELQFNLYWVHPPVVKQGSKVGMFESQLSGRTSGLYATVRSWFKEGYRTHIRSHVSKKQKALFENVTKY</sequence>
<dbReference type="GO" id="GO:0016740">
    <property type="term" value="F:transferase activity"/>
    <property type="evidence" value="ECO:0007669"/>
    <property type="project" value="UniProtKB-KW"/>
</dbReference>
<evidence type="ECO:0000313" key="3">
    <source>
        <dbReference type="Proteomes" id="UP000297753"/>
    </source>
</evidence>
<evidence type="ECO:0000313" key="2">
    <source>
        <dbReference type="EMBL" id="TFH92975.1"/>
    </source>
</evidence>
<organism evidence="2 3">
    <name type="scientific">Vibrio ouci</name>
    <dbReference type="NCBI Taxonomy" id="2499078"/>
    <lineage>
        <taxon>Bacteria</taxon>
        <taxon>Pseudomonadati</taxon>
        <taxon>Pseudomonadota</taxon>
        <taxon>Gammaproteobacteria</taxon>
        <taxon>Vibrionales</taxon>
        <taxon>Vibrionaceae</taxon>
        <taxon>Vibrio</taxon>
    </lineage>
</organism>
<protein>
    <submittedName>
        <fullName evidence="2">Glycosyltransferase family 25 protein</fullName>
    </submittedName>
</protein>
<reference evidence="2 3" key="1">
    <citation type="submission" date="2019-01" db="EMBL/GenBank/DDBJ databases">
        <title>Vibrio BEI176 sp. nov, a marine bacterium isolated from China: eastern marignal seas.</title>
        <authorList>
            <person name="Li B."/>
        </authorList>
    </citation>
    <scope>NUCLEOTIDE SEQUENCE [LARGE SCALE GENOMIC DNA]</scope>
    <source>
        <strain evidence="2 3">BEI176</strain>
    </source>
</reference>
<name>A0A4Y8WK50_9VIBR</name>
<accession>A0A4Y8WK50</accession>
<dbReference type="RefSeq" id="WP_134834204.1">
    <property type="nucleotide sequence ID" value="NZ_SATR01000003.1"/>
</dbReference>
<dbReference type="CDD" id="cd06532">
    <property type="entry name" value="Glyco_transf_25"/>
    <property type="match status" value="1"/>
</dbReference>
<comment type="caution">
    <text evidence="2">The sequence shown here is derived from an EMBL/GenBank/DDBJ whole genome shotgun (WGS) entry which is preliminary data.</text>
</comment>
<feature type="domain" description="Glycosyl transferase family 25" evidence="1">
    <location>
        <begin position="2"/>
        <end position="170"/>
    </location>
</feature>
<keyword evidence="3" id="KW-1185">Reference proteome</keyword>
<keyword evidence="2" id="KW-0808">Transferase</keyword>
<dbReference type="AlphaFoldDB" id="A0A4Y8WK50"/>
<dbReference type="OrthoDB" id="259382at2"/>
<dbReference type="Pfam" id="PF01755">
    <property type="entry name" value="Glyco_transf_25"/>
    <property type="match status" value="1"/>
</dbReference>
<gene>
    <name evidence="2" type="ORF">ELS82_03205</name>
</gene>
<proteinExistence type="predicted"/>
<dbReference type="Proteomes" id="UP000297753">
    <property type="component" value="Unassembled WGS sequence"/>
</dbReference>
<evidence type="ECO:0000259" key="1">
    <source>
        <dbReference type="Pfam" id="PF01755"/>
    </source>
</evidence>
<dbReference type="EMBL" id="SATR01000003">
    <property type="protein sequence ID" value="TFH92975.1"/>
    <property type="molecule type" value="Genomic_DNA"/>
</dbReference>